<dbReference type="InterPro" id="IPR036249">
    <property type="entry name" value="Thioredoxin-like_sf"/>
</dbReference>
<dbReference type="SFLD" id="SFLDG00358">
    <property type="entry name" value="Main_(cytGST)"/>
    <property type="match status" value="1"/>
</dbReference>
<dbReference type="GO" id="GO:0016740">
    <property type="term" value="F:transferase activity"/>
    <property type="evidence" value="ECO:0007669"/>
    <property type="project" value="UniProtKB-KW"/>
</dbReference>
<dbReference type="PANTHER" id="PTHR44051:SF8">
    <property type="entry name" value="GLUTATHIONE S-TRANSFERASE GSTA"/>
    <property type="match status" value="1"/>
</dbReference>
<dbReference type="AlphaFoldDB" id="A0A5B2TH47"/>
<evidence type="ECO:0000259" key="2">
    <source>
        <dbReference type="PROSITE" id="PS50404"/>
    </source>
</evidence>
<name>A0A5B2TH47_9PROT</name>
<dbReference type="Gene3D" id="3.40.30.10">
    <property type="entry name" value="Glutaredoxin"/>
    <property type="match status" value="1"/>
</dbReference>
<feature type="domain" description="GST C-terminal" evidence="3">
    <location>
        <begin position="96"/>
        <end position="218"/>
    </location>
</feature>
<keyword evidence="5" id="KW-1185">Reference proteome</keyword>
<dbReference type="OrthoDB" id="9810080at2"/>
<feature type="domain" description="GST N-terminal" evidence="2">
    <location>
        <begin position="1"/>
        <end position="92"/>
    </location>
</feature>
<dbReference type="InterPro" id="IPR010987">
    <property type="entry name" value="Glutathione-S-Trfase_C-like"/>
</dbReference>
<dbReference type="Pfam" id="PF00043">
    <property type="entry name" value="GST_C"/>
    <property type="match status" value="1"/>
</dbReference>
<dbReference type="InterPro" id="IPR036282">
    <property type="entry name" value="Glutathione-S-Trfase_C_sf"/>
</dbReference>
<dbReference type="SFLD" id="SFLDS00019">
    <property type="entry name" value="Glutathione_Transferase_(cytos"/>
    <property type="match status" value="1"/>
</dbReference>
<accession>A0A5B2TH47</accession>
<proteinExistence type="inferred from homology"/>
<dbReference type="RefSeq" id="WP_149811458.1">
    <property type="nucleotide sequence ID" value="NZ_VUKA01000002.1"/>
</dbReference>
<dbReference type="SUPFAM" id="SSF47616">
    <property type="entry name" value="GST C-terminal domain-like"/>
    <property type="match status" value="1"/>
</dbReference>
<organism evidence="4 5">
    <name type="scientific">Teichococcus oryzae</name>
    <dbReference type="NCBI Taxonomy" id="1608942"/>
    <lineage>
        <taxon>Bacteria</taxon>
        <taxon>Pseudomonadati</taxon>
        <taxon>Pseudomonadota</taxon>
        <taxon>Alphaproteobacteria</taxon>
        <taxon>Acetobacterales</taxon>
        <taxon>Roseomonadaceae</taxon>
        <taxon>Roseomonas</taxon>
    </lineage>
</organism>
<protein>
    <submittedName>
        <fullName evidence="4">Glutathione S-transferase family protein</fullName>
    </submittedName>
</protein>
<evidence type="ECO:0000259" key="3">
    <source>
        <dbReference type="PROSITE" id="PS50405"/>
    </source>
</evidence>
<evidence type="ECO:0000256" key="1">
    <source>
        <dbReference type="RuleBase" id="RU003494"/>
    </source>
</evidence>
<dbReference type="PANTHER" id="PTHR44051">
    <property type="entry name" value="GLUTATHIONE S-TRANSFERASE-RELATED"/>
    <property type="match status" value="1"/>
</dbReference>
<sequence>MALKIYGVLRSRATRTVWLARELGIPFEHVPVIQSYRLPDPRAADAPFNTASPDFLKLNPNGRVPVVVDDGLVLFESLAINLHLARKHGGELAPRDAAEDALMTQWGFWAATEVEPFSLQIQTHRPAGPKHDMARAEAAAATLARPLAALEAALRAGGGWLVGGRFTVADLNTAEILRYAQADAGLFAKYPAVGAWIAACQSRPAFKAMMAEREKEPA</sequence>
<gene>
    <name evidence="4" type="ORF">F0Q34_07010</name>
</gene>
<dbReference type="SUPFAM" id="SSF52833">
    <property type="entry name" value="Thioredoxin-like"/>
    <property type="match status" value="1"/>
</dbReference>
<reference evidence="4 5" key="1">
    <citation type="journal article" date="2015" name="Int. J. Syst. Evol. Microbiol.">
        <title>Roseomonas oryzae sp. nov., isolated from paddy rhizosphere soil.</title>
        <authorList>
            <person name="Ramaprasad E.V."/>
            <person name="Sasikala Ch."/>
            <person name="Ramana Ch.V."/>
        </authorList>
    </citation>
    <scope>NUCLEOTIDE SEQUENCE [LARGE SCALE GENOMIC DNA]</scope>
    <source>
        <strain evidence="4 5">KCTC 42542</strain>
    </source>
</reference>
<dbReference type="CDD" id="cd03046">
    <property type="entry name" value="GST_N_GTT1_like"/>
    <property type="match status" value="1"/>
</dbReference>
<comment type="similarity">
    <text evidence="1">Belongs to the GST superfamily.</text>
</comment>
<dbReference type="PROSITE" id="PS50404">
    <property type="entry name" value="GST_NTER"/>
    <property type="match status" value="1"/>
</dbReference>
<dbReference type="InterPro" id="IPR004046">
    <property type="entry name" value="GST_C"/>
</dbReference>
<dbReference type="Pfam" id="PF02798">
    <property type="entry name" value="GST_N"/>
    <property type="match status" value="1"/>
</dbReference>
<dbReference type="InterPro" id="IPR004045">
    <property type="entry name" value="Glutathione_S-Trfase_N"/>
</dbReference>
<keyword evidence="4" id="KW-0808">Transferase</keyword>
<dbReference type="Proteomes" id="UP000322110">
    <property type="component" value="Unassembled WGS sequence"/>
</dbReference>
<dbReference type="InterPro" id="IPR040079">
    <property type="entry name" value="Glutathione_S-Trfase"/>
</dbReference>
<dbReference type="EMBL" id="VUKA01000002">
    <property type="protein sequence ID" value="KAA2213802.1"/>
    <property type="molecule type" value="Genomic_DNA"/>
</dbReference>
<evidence type="ECO:0000313" key="4">
    <source>
        <dbReference type="EMBL" id="KAA2213802.1"/>
    </source>
</evidence>
<dbReference type="Gene3D" id="1.20.1050.10">
    <property type="match status" value="1"/>
</dbReference>
<comment type="caution">
    <text evidence="4">The sequence shown here is derived from an EMBL/GenBank/DDBJ whole genome shotgun (WGS) entry which is preliminary data.</text>
</comment>
<evidence type="ECO:0000313" key="5">
    <source>
        <dbReference type="Proteomes" id="UP000322110"/>
    </source>
</evidence>
<dbReference type="PROSITE" id="PS50405">
    <property type="entry name" value="GST_CTER"/>
    <property type="match status" value="1"/>
</dbReference>